<dbReference type="GO" id="GO:0004376">
    <property type="term" value="F:GPI mannosyltransferase activity"/>
    <property type="evidence" value="ECO:0007669"/>
    <property type="project" value="InterPro"/>
</dbReference>
<dbReference type="PATRIC" id="fig|1469144.8.peg.370"/>
<evidence type="ECO:0000256" key="3">
    <source>
        <dbReference type="ARBA" id="ARBA00022502"/>
    </source>
</evidence>
<feature type="transmembrane region" description="Helical" evidence="10">
    <location>
        <begin position="155"/>
        <end position="175"/>
    </location>
</feature>
<dbReference type="AlphaFoldDB" id="A0A132MIP7"/>
<protein>
    <submittedName>
        <fullName evidence="11">Membrane protein</fullName>
    </submittedName>
</protein>
<feature type="transmembrane region" description="Helical" evidence="10">
    <location>
        <begin position="195"/>
        <end position="225"/>
    </location>
</feature>
<evidence type="ECO:0000256" key="7">
    <source>
        <dbReference type="ARBA" id="ARBA00022824"/>
    </source>
</evidence>
<reference evidence="11 12" key="1">
    <citation type="submission" date="2015-02" db="EMBL/GenBank/DDBJ databases">
        <title>Physiological reanalysis, assessment of diazotrophy, and genome sequences of multiple isolates of Streptomyces thermoautotrophicus.</title>
        <authorList>
            <person name="MacKellar D.C."/>
            <person name="Lieber L."/>
            <person name="Norman J."/>
            <person name="Bolger A."/>
            <person name="Tobin C."/>
            <person name="Murray J.W."/>
            <person name="Prell J."/>
        </authorList>
    </citation>
    <scope>NUCLEOTIDE SEQUENCE [LARGE SCALE GENOMIC DNA]</scope>
    <source>
        <strain evidence="11 12">UBT1</strain>
    </source>
</reference>
<feature type="transmembrane region" description="Helical" evidence="10">
    <location>
        <begin position="371"/>
        <end position="393"/>
    </location>
</feature>
<evidence type="ECO:0000256" key="9">
    <source>
        <dbReference type="ARBA" id="ARBA00023136"/>
    </source>
</evidence>
<dbReference type="Proteomes" id="UP000070659">
    <property type="component" value="Unassembled WGS sequence"/>
</dbReference>
<keyword evidence="3" id="KW-0337">GPI-anchor biosynthesis</keyword>
<evidence type="ECO:0000256" key="6">
    <source>
        <dbReference type="ARBA" id="ARBA00022692"/>
    </source>
</evidence>
<name>A0A132MIP7_9ACTN</name>
<evidence type="ECO:0000313" key="11">
    <source>
        <dbReference type="EMBL" id="KWW97639.1"/>
    </source>
</evidence>
<keyword evidence="9 10" id="KW-0472">Membrane</keyword>
<dbReference type="GO" id="GO:0006506">
    <property type="term" value="P:GPI anchor biosynthetic process"/>
    <property type="evidence" value="ECO:0007669"/>
    <property type="project" value="UniProtKB-UniPathway"/>
</dbReference>
<evidence type="ECO:0000256" key="8">
    <source>
        <dbReference type="ARBA" id="ARBA00022989"/>
    </source>
</evidence>
<feature type="transmembrane region" description="Helical" evidence="10">
    <location>
        <begin position="237"/>
        <end position="256"/>
    </location>
</feature>
<feature type="transmembrane region" description="Helical" evidence="10">
    <location>
        <begin position="298"/>
        <end position="317"/>
    </location>
</feature>
<dbReference type="RefSeq" id="WP_067071311.1">
    <property type="nucleotide sequence ID" value="NZ_JYIJ01000019.1"/>
</dbReference>
<evidence type="ECO:0000256" key="2">
    <source>
        <dbReference type="ARBA" id="ARBA00004687"/>
    </source>
</evidence>
<evidence type="ECO:0000256" key="4">
    <source>
        <dbReference type="ARBA" id="ARBA00022676"/>
    </source>
</evidence>
<dbReference type="GO" id="GO:0016020">
    <property type="term" value="C:membrane"/>
    <property type="evidence" value="ECO:0007669"/>
    <property type="project" value="GOC"/>
</dbReference>
<dbReference type="EMBL" id="JYIJ01000019">
    <property type="protein sequence ID" value="KWW97639.1"/>
    <property type="molecule type" value="Genomic_DNA"/>
</dbReference>
<evidence type="ECO:0000256" key="1">
    <source>
        <dbReference type="ARBA" id="ARBA00004477"/>
    </source>
</evidence>
<comment type="caution">
    <text evidence="11">The sequence shown here is derived from an EMBL/GenBank/DDBJ whole genome shotgun (WGS) entry which is preliminary data.</text>
</comment>
<keyword evidence="6 10" id="KW-0812">Transmembrane</keyword>
<keyword evidence="7" id="KW-0256">Endoplasmic reticulum</keyword>
<keyword evidence="5" id="KW-0808">Transferase</keyword>
<dbReference type="InterPro" id="IPR007315">
    <property type="entry name" value="PIG-V/Gpi18"/>
</dbReference>
<dbReference type="GO" id="GO:0000009">
    <property type="term" value="F:alpha-1,6-mannosyltransferase activity"/>
    <property type="evidence" value="ECO:0007669"/>
    <property type="project" value="InterPro"/>
</dbReference>
<feature type="transmembrane region" description="Helical" evidence="10">
    <location>
        <begin position="40"/>
        <end position="60"/>
    </location>
</feature>
<comment type="subcellular location">
    <subcellularLocation>
        <location evidence="1">Endoplasmic reticulum membrane</location>
        <topology evidence="1">Multi-pass membrane protein</topology>
    </subcellularLocation>
</comment>
<evidence type="ECO:0000256" key="5">
    <source>
        <dbReference type="ARBA" id="ARBA00022679"/>
    </source>
</evidence>
<comment type="pathway">
    <text evidence="2">Glycolipid biosynthesis; glycosylphosphatidylinositol-anchor biosynthesis.</text>
</comment>
<feature type="transmembrane region" description="Helical" evidence="10">
    <location>
        <begin position="128"/>
        <end position="148"/>
    </location>
</feature>
<evidence type="ECO:0000313" key="12">
    <source>
        <dbReference type="Proteomes" id="UP000070659"/>
    </source>
</evidence>
<feature type="transmembrane region" description="Helical" evidence="10">
    <location>
        <begin position="348"/>
        <end position="364"/>
    </location>
</feature>
<keyword evidence="8 10" id="KW-1133">Transmembrane helix</keyword>
<sequence>MPTLSLGDAARAGEPPSLAAGSMATPWRLGTAARGAAPALLAYLAVRVVGLLLLTAWAQAAGKSVPSLLGHSWDAVWYVEMAEHGYDSGYTHRANPWQSNLAFFPLYPLLMRTVAAVTPLDAMAAGLVLAWLASLLAAWGLFAVGTLLRDRRTGVLLAVAWGVVPHAVVESMAYTEGLFTALAAWSLYAVLTRRWLAAGVLCLAAGLTRPTAAALVPPVVLAALVAGWRRRDGWRPWACVLLAPAGWLGYLAWVGARVGRPDGWFHIQRAGWNSSWDGGQWTVTYAMRVLGRASPLDLYVVSLVLLVAVALFVLTILDRQPWQLLLYSGLVLAMSLGAAGYYWAKARFLLPAFPLLLPVAAGLARTRAPRMVVVVATLALVSGYFGGYLLLVWNHSP</sequence>
<dbReference type="UniPathway" id="UPA00196"/>
<accession>A0A132MIP7</accession>
<dbReference type="PANTHER" id="PTHR12468">
    <property type="entry name" value="GPI MANNOSYLTRANSFERASE 2"/>
    <property type="match status" value="1"/>
</dbReference>
<dbReference type="PANTHER" id="PTHR12468:SF2">
    <property type="entry name" value="GPI MANNOSYLTRANSFERASE 2"/>
    <property type="match status" value="1"/>
</dbReference>
<evidence type="ECO:0000256" key="10">
    <source>
        <dbReference type="SAM" id="Phobius"/>
    </source>
</evidence>
<feature type="transmembrane region" description="Helical" evidence="10">
    <location>
        <begin position="324"/>
        <end position="342"/>
    </location>
</feature>
<proteinExistence type="predicted"/>
<gene>
    <name evidence="11" type="ORF">TH66_18990</name>
</gene>
<keyword evidence="4" id="KW-0328">Glycosyltransferase</keyword>
<organism evidence="11 12">
    <name type="scientific">Carbonactinospora thermoautotrophica</name>
    <dbReference type="NCBI Taxonomy" id="1469144"/>
    <lineage>
        <taxon>Bacteria</taxon>
        <taxon>Bacillati</taxon>
        <taxon>Actinomycetota</taxon>
        <taxon>Actinomycetes</taxon>
        <taxon>Kitasatosporales</taxon>
        <taxon>Carbonactinosporaceae</taxon>
        <taxon>Carbonactinospora</taxon>
    </lineage>
</organism>